<organism evidence="2 3">
    <name type="scientific">Candidatus Enterousia intestinigallinarum</name>
    <dbReference type="NCBI Taxonomy" id="2840790"/>
    <lineage>
        <taxon>Bacteria</taxon>
        <taxon>Pseudomonadati</taxon>
        <taxon>Pseudomonadota</taxon>
        <taxon>Alphaproteobacteria</taxon>
        <taxon>Candidatus Enterousia</taxon>
    </lineage>
</organism>
<proteinExistence type="predicted"/>
<accession>A0A9D1JW76</accession>
<dbReference type="EMBL" id="DVJI01000012">
    <property type="protein sequence ID" value="HIS70992.1"/>
    <property type="molecule type" value="Genomic_DNA"/>
</dbReference>
<gene>
    <name evidence="2" type="ORF">IAD02_03330</name>
</gene>
<feature type="transmembrane region" description="Helical" evidence="1">
    <location>
        <begin position="7"/>
        <end position="28"/>
    </location>
</feature>
<reference evidence="2" key="2">
    <citation type="journal article" date="2021" name="PeerJ">
        <title>Extensive microbial diversity within the chicken gut microbiome revealed by metagenomics and culture.</title>
        <authorList>
            <person name="Gilroy R."/>
            <person name="Ravi A."/>
            <person name="Getino M."/>
            <person name="Pursley I."/>
            <person name="Horton D.L."/>
            <person name="Alikhan N.F."/>
            <person name="Baker D."/>
            <person name="Gharbi K."/>
            <person name="Hall N."/>
            <person name="Watson M."/>
            <person name="Adriaenssens E.M."/>
            <person name="Foster-Nyarko E."/>
            <person name="Jarju S."/>
            <person name="Secka A."/>
            <person name="Antonio M."/>
            <person name="Oren A."/>
            <person name="Chaudhuri R.R."/>
            <person name="La Ragione R."/>
            <person name="Hildebrand F."/>
            <person name="Pallen M.J."/>
        </authorList>
    </citation>
    <scope>NUCLEOTIDE SEQUENCE</scope>
    <source>
        <strain evidence="2">ChiGjej3B3-5194</strain>
    </source>
</reference>
<evidence type="ECO:0000256" key="1">
    <source>
        <dbReference type="SAM" id="Phobius"/>
    </source>
</evidence>
<dbReference type="AlphaFoldDB" id="A0A9D1JW76"/>
<sequence length="101" mass="11245">MKFLKKYLKFFIGIAVLIFAVVVFFFAMRSSDLENGTLKQWRGADLNRRTAAAQILAASEENLDLLVQCVDKIATLPESGEMAVRDAVALCYTGIQVNQNN</sequence>
<name>A0A9D1JW76_9PROT</name>
<reference evidence="2" key="1">
    <citation type="submission" date="2020-10" db="EMBL/GenBank/DDBJ databases">
        <authorList>
            <person name="Gilroy R."/>
        </authorList>
    </citation>
    <scope>NUCLEOTIDE SEQUENCE</scope>
    <source>
        <strain evidence="2">ChiGjej3B3-5194</strain>
    </source>
</reference>
<keyword evidence="1" id="KW-0472">Membrane</keyword>
<dbReference type="Proteomes" id="UP000886742">
    <property type="component" value="Unassembled WGS sequence"/>
</dbReference>
<evidence type="ECO:0000313" key="2">
    <source>
        <dbReference type="EMBL" id="HIS70992.1"/>
    </source>
</evidence>
<protein>
    <submittedName>
        <fullName evidence="2">Uncharacterized protein</fullName>
    </submittedName>
</protein>
<comment type="caution">
    <text evidence="2">The sequence shown here is derived from an EMBL/GenBank/DDBJ whole genome shotgun (WGS) entry which is preliminary data.</text>
</comment>
<evidence type="ECO:0000313" key="3">
    <source>
        <dbReference type="Proteomes" id="UP000886742"/>
    </source>
</evidence>
<keyword evidence="1" id="KW-0812">Transmembrane</keyword>
<keyword evidence="1" id="KW-1133">Transmembrane helix</keyword>